<feature type="region of interest" description="Disordered" evidence="10">
    <location>
        <begin position="29"/>
        <end position="66"/>
    </location>
</feature>
<feature type="transmembrane region" description="Helical" evidence="11">
    <location>
        <begin position="6"/>
        <end position="23"/>
    </location>
</feature>
<dbReference type="Gene3D" id="2.70.98.90">
    <property type="match status" value="1"/>
</dbReference>
<keyword evidence="11" id="KW-0812">Transmembrane</keyword>
<proteinExistence type="inferred from homology"/>
<evidence type="ECO:0000256" key="10">
    <source>
        <dbReference type="SAM" id="MobiDB-lite"/>
    </source>
</evidence>
<keyword evidence="5" id="KW-1003">Cell membrane</keyword>
<organism evidence="12">
    <name type="scientific">marine metagenome</name>
    <dbReference type="NCBI Taxonomy" id="408172"/>
    <lineage>
        <taxon>unclassified sequences</taxon>
        <taxon>metagenomes</taxon>
        <taxon>ecological metagenomes</taxon>
    </lineage>
</organism>
<evidence type="ECO:0000256" key="8">
    <source>
        <dbReference type="ARBA" id="ARBA00033245"/>
    </source>
</evidence>
<evidence type="ECO:0000313" key="12">
    <source>
        <dbReference type="EMBL" id="SVD77289.1"/>
    </source>
</evidence>
<evidence type="ECO:0000256" key="1">
    <source>
        <dbReference type="ARBA" id="ARBA00004651"/>
    </source>
</evidence>
<dbReference type="AlphaFoldDB" id="A0A382Y2M3"/>
<feature type="non-terminal residue" evidence="12">
    <location>
        <position position="150"/>
    </location>
</feature>
<keyword evidence="4" id="KW-0813">Transport</keyword>
<feature type="non-terminal residue" evidence="12">
    <location>
        <position position="1"/>
    </location>
</feature>
<keyword evidence="7" id="KW-0143">Chaperone</keyword>
<comment type="subcellular location">
    <subcellularLocation>
        <location evidence="1">Cell membrane</location>
        <topology evidence="1">Multi-pass membrane protein</topology>
    </subcellularLocation>
</comment>
<name>A0A382Y2M3_9ZZZZ</name>
<gene>
    <name evidence="12" type="ORF">METZ01_LOCUS430143</name>
</gene>
<accession>A0A382Y2M3</accession>
<reference evidence="12" key="1">
    <citation type="submission" date="2018-05" db="EMBL/GenBank/DDBJ databases">
        <authorList>
            <person name="Lanie J.A."/>
            <person name="Ng W.-L."/>
            <person name="Kazmierczak K.M."/>
            <person name="Andrzejewski T.M."/>
            <person name="Davidsen T.M."/>
            <person name="Wayne K.J."/>
            <person name="Tettelin H."/>
            <person name="Glass J.I."/>
            <person name="Rusch D."/>
            <person name="Podicherti R."/>
            <person name="Tsui H.-C.T."/>
            <person name="Winkler M.E."/>
        </authorList>
    </citation>
    <scope>NUCLEOTIDE SEQUENCE</scope>
</reference>
<evidence type="ECO:0000256" key="7">
    <source>
        <dbReference type="ARBA" id="ARBA00023186"/>
    </source>
</evidence>
<keyword evidence="11" id="KW-0472">Membrane</keyword>
<dbReference type="InterPro" id="IPR038221">
    <property type="entry name" value="YidC_periplasmic_sf"/>
</dbReference>
<evidence type="ECO:0000256" key="4">
    <source>
        <dbReference type="ARBA" id="ARBA00022448"/>
    </source>
</evidence>
<keyword evidence="11" id="KW-1133">Transmembrane helix</keyword>
<evidence type="ECO:0000256" key="5">
    <source>
        <dbReference type="ARBA" id="ARBA00022475"/>
    </source>
</evidence>
<dbReference type="GO" id="GO:0015031">
    <property type="term" value="P:protein transport"/>
    <property type="evidence" value="ECO:0007669"/>
    <property type="project" value="UniProtKB-KW"/>
</dbReference>
<evidence type="ECO:0000256" key="3">
    <source>
        <dbReference type="ARBA" id="ARBA00015325"/>
    </source>
</evidence>
<evidence type="ECO:0000256" key="6">
    <source>
        <dbReference type="ARBA" id="ARBA00022927"/>
    </source>
</evidence>
<keyword evidence="6" id="KW-0653">Protein transport</keyword>
<comment type="similarity">
    <text evidence="2">Belongs to the OXA1/ALB3/YidC family. Type 1 subfamily.</text>
</comment>
<evidence type="ECO:0000256" key="2">
    <source>
        <dbReference type="ARBA" id="ARBA00010527"/>
    </source>
</evidence>
<sequence>MDKNTLLAVVLSGAIMVIWYTVFPPPEPPPREYADSIEQEDQENIKLSPQSKQFEDESSKLSTSSTLTSIAEVDSSLPSKEVILENDNYRLVLDTRGGIGKSLQLKNFKHTKPRITLSTWFPFLTSFLGPDYQDEVTEENRVQMFGNHLD</sequence>
<evidence type="ECO:0000256" key="11">
    <source>
        <dbReference type="SAM" id="Phobius"/>
    </source>
</evidence>
<dbReference type="EMBL" id="UINC01172288">
    <property type="protein sequence ID" value="SVD77289.1"/>
    <property type="molecule type" value="Genomic_DNA"/>
</dbReference>
<dbReference type="GO" id="GO:0005886">
    <property type="term" value="C:plasma membrane"/>
    <property type="evidence" value="ECO:0007669"/>
    <property type="project" value="UniProtKB-SubCell"/>
</dbReference>
<evidence type="ECO:0000256" key="9">
    <source>
        <dbReference type="ARBA" id="ARBA00033342"/>
    </source>
</evidence>
<protein>
    <recommendedName>
        <fullName evidence="3">Membrane protein insertase YidC</fullName>
    </recommendedName>
    <alternativeName>
        <fullName evidence="9">Foldase YidC</fullName>
    </alternativeName>
    <alternativeName>
        <fullName evidence="8">Membrane integrase YidC</fullName>
    </alternativeName>
</protein>